<dbReference type="Proteomes" id="UP000251577">
    <property type="component" value="Unassembled WGS sequence"/>
</dbReference>
<dbReference type="EMBL" id="QHCV01000157">
    <property type="protein sequence ID" value="RAV31180.1"/>
    <property type="molecule type" value="Genomic_DNA"/>
</dbReference>
<proteinExistence type="predicted"/>
<evidence type="ECO:0000313" key="2">
    <source>
        <dbReference type="Proteomes" id="UP000251577"/>
    </source>
</evidence>
<protein>
    <submittedName>
        <fullName evidence="1">Uncharacterized protein</fullName>
    </submittedName>
</protein>
<dbReference type="AlphaFoldDB" id="A0A364V3G7"/>
<keyword evidence="2" id="KW-1185">Reference proteome</keyword>
<reference evidence="1 2" key="1">
    <citation type="journal article" date="2018" name="Syst. Appl. Microbiol.">
        <title>Corynebacterium heidelbergense sp. nov., isolated from the preen glands of Egyptian geese (Alopochen aegyptiacus).</title>
        <authorList>
            <person name="Braun M.S."/>
            <person name="Wang E."/>
            <person name="Zimmermann S."/>
            <person name="Wink M."/>
        </authorList>
    </citation>
    <scope>NUCLEOTIDE SEQUENCE [LARGE SCALE GENOMIC DNA]</scope>
    <source>
        <strain evidence="1 2">647</strain>
    </source>
</reference>
<comment type="caution">
    <text evidence="1">The sequence shown here is derived from an EMBL/GenBank/DDBJ whole genome shotgun (WGS) entry which is preliminary data.</text>
</comment>
<gene>
    <name evidence="1" type="ORF">DLJ54_09740</name>
</gene>
<evidence type="ECO:0000313" key="1">
    <source>
        <dbReference type="EMBL" id="RAV31180.1"/>
    </source>
</evidence>
<sequence length="90" mass="9793">MYTLPSDGMVFDTGLSAVGAGILDPMLGSTPVFPPTREPRKYQRKGLDAKPPLFCSCSGWTPLHWPSSTRCWVCWSTHTWPQSTCCGGSG</sequence>
<organism evidence="1 2">
    <name type="scientific">Corynebacterium heidelbergense</name>
    <dbReference type="NCBI Taxonomy" id="2055947"/>
    <lineage>
        <taxon>Bacteria</taxon>
        <taxon>Bacillati</taxon>
        <taxon>Actinomycetota</taxon>
        <taxon>Actinomycetes</taxon>
        <taxon>Mycobacteriales</taxon>
        <taxon>Corynebacteriaceae</taxon>
        <taxon>Corynebacterium</taxon>
    </lineage>
</organism>
<name>A0A364V3G7_9CORY</name>
<accession>A0A364V3G7</accession>